<dbReference type="RefSeq" id="WP_013055737.1">
    <property type="nucleotide sequence ID" value="NZ_JACJHT010000002.1"/>
</dbReference>
<evidence type="ECO:0000256" key="4">
    <source>
        <dbReference type="ARBA" id="ARBA00022801"/>
    </source>
</evidence>
<proteinExistence type="inferred from homology"/>
<evidence type="ECO:0000256" key="5">
    <source>
        <dbReference type="ARBA" id="ARBA00022960"/>
    </source>
</evidence>
<keyword evidence="4" id="KW-0378">Hydrolase</keyword>
<evidence type="ECO:0000256" key="3">
    <source>
        <dbReference type="ARBA" id="ARBA00022679"/>
    </source>
</evidence>
<evidence type="ECO:0000313" key="12">
    <source>
        <dbReference type="EMBL" id="MBA9039281.1"/>
    </source>
</evidence>
<dbReference type="PANTHER" id="PTHR30582">
    <property type="entry name" value="L,D-TRANSPEPTIDASE"/>
    <property type="match status" value="1"/>
</dbReference>
<evidence type="ECO:0000256" key="7">
    <source>
        <dbReference type="ARBA" id="ARBA00023316"/>
    </source>
</evidence>
<dbReference type="InterPro" id="IPR002477">
    <property type="entry name" value="Peptidoglycan-bd-like"/>
</dbReference>
<dbReference type="InterPro" id="IPR038063">
    <property type="entry name" value="Transpep_catalytic_dom"/>
</dbReference>
<feature type="domain" description="L,D-TPase catalytic" evidence="11">
    <location>
        <begin position="37"/>
        <end position="161"/>
    </location>
</feature>
<feature type="region of interest" description="Disordered" evidence="10">
    <location>
        <begin position="242"/>
        <end position="281"/>
    </location>
</feature>
<dbReference type="GO" id="GO:0071555">
    <property type="term" value="P:cell wall organization"/>
    <property type="evidence" value="ECO:0007669"/>
    <property type="project" value="UniProtKB-UniRule"/>
</dbReference>
<feature type="active site" description="Proton donor/acceptor" evidence="9">
    <location>
        <position position="121"/>
    </location>
</feature>
<comment type="pathway">
    <text evidence="1 9">Cell wall biogenesis; peptidoglycan biosynthesis.</text>
</comment>
<dbReference type="InterPro" id="IPR050979">
    <property type="entry name" value="LD-transpeptidase"/>
</dbReference>
<dbReference type="GO" id="GO:0008360">
    <property type="term" value="P:regulation of cell shape"/>
    <property type="evidence" value="ECO:0007669"/>
    <property type="project" value="UniProtKB-UniRule"/>
</dbReference>
<reference evidence="12" key="1">
    <citation type="submission" date="2020-08" db="EMBL/GenBank/DDBJ databases">
        <title>Functional genomics of gut bacteria from endangered species of beetles.</title>
        <authorList>
            <person name="Carlos-Shanley C."/>
        </authorList>
    </citation>
    <scope>NUCLEOTIDE SEQUENCE [LARGE SCALE GENOMIC DNA]</scope>
    <source>
        <strain evidence="12">S00060</strain>
    </source>
</reference>
<evidence type="ECO:0000313" key="13">
    <source>
        <dbReference type="Proteomes" id="UP000543174"/>
    </source>
</evidence>
<keyword evidence="7 9" id="KW-0961">Cell wall biogenesis/degradation</keyword>
<evidence type="ECO:0000256" key="6">
    <source>
        <dbReference type="ARBA" id="ARBA00022984"/>
    </source>
</evidence>
<dbReference type="PROSITE" id="PS52029">
    <property type="entry name" value="LD_TPASE"/>
    <property type="match status" value="1"/>
</dbReference>
<dbReference type="Pfam" id="PF03734">
    <property type="entry name" value="YkuD"/>
    <property type="match status" value="1"/>
</dbReference>
<organism evidence="12 13">
    <name type="scientific">Priestia aryabhattai</name>
    <name type="common">Bacillus aryabhattai</name>
    <dbReference type="NCBI Taxonomy" id="412384"/>
    <lineage>
        <taxon>Bacteria</taxon>
        <taxon>Bacillati</taxon>
        <taxon>Bacillota</taxon>
        <taxon>Bacilli</taxon>
        <taxon>Bacillales</taxon>
        <taxon>Bacillaceae</taxon>
        <taxon>Priestia</taxon>
    </lineage>
</organism>
<feature type="active site" description="Nucleophile" evidence="9">
    <location>
        <position position="137"/>
    </location>
</feature>
<dbReference type="InterPro" id="IPR036365">
    <property type="entry name" value="PGBD-like_sf"/>
</dbReference>
<gene>
    <name evidence="12" type="ORF">HNP21_002388</name>
</gene>
<dbReference type="PROSITE" id="PS51257">
    <property type="entry name" value="PROKAR_LIPOPROTEIN"/>
    <property type="match status" value="1"/>
</dbReference>
<dbReference type="Gene3D" id="1.10.101.10">
    <property type="entry name" value="PGBD-like superfamily/PGBD"/>
    <property type="match status" value="2"/>
</dbReference>
<comment type="caution">
    <text evidence="12">The sequence shown here is derived from an EMBL/GenBank/DDBJ whole genome shotgun (WGS) entry which is preliminary data.</text>
</comment>
<evidence type="ECO:0000256" key="2">
    <source>
        <dbReference type="ARBA" id="ARBA00005992"/>
    </source>
</evidence>
<dbReference type="InterPro" id="IPR036366">
    <property type="entry name" value="PGBDSf"/>
</dbReference>
<evidence type="ECO:0000256" key="1">
    <source>
        <dbReference type="ARBA" id="ARBA00004752"/>
    </source>
</evidence>
<keyword evidence="3" id="KW-0808">Transferase</keyword>
<dbReference type="GO" id="GO:0005576">
    <property type="term" value="C:extracellular region"/>
    <property type="evidence" value="ECO:0007669"/>
    <property type="project" value="TreeGrafter"/>
</dbReference>
<dbReference type="GO" id="GO:0016740">
    <property type="term" value="F:transferase activity"/>
    <property type="evidence" value="ECO:0007669"/>
    <property type="project" value="UniProtKB-KW"/>
</dbReference>
<keyword evidence="5 9" id="KW-0133">Cell shape</keyword>
<protein>
    <submittedName>
        <fullName evidence="12">Peptidoglycan hydrolase-like protein with peptidoglycan-binding domain</fullName>
    </submittedName>
</protein>
<dbReference type="SUPFAM" id="SSF141523">
    <property type="entry name" value="L,D-transpeptidase catalytic domain-like"/>
    <property type="match status" value="1"/>
</dbReference>
<dbReference type="InterPro" id="IPR005490">
    <property type="entry name" value="LD_TPept_cat_dom"/>
</dbReference>
<accession>A0A7W3NA74</accession>
<dbReference type="EMBL" id="JACJHT010000002">
    <property type="protein sequence ID" value="MBA9039281.1"/>
    <property type="molecule type" value="Genomic_DNA"/>
</dbReference>
<dbReference type="Pfam" id="PF01471">
    <property type="entry name" value="PG_binding_1"/>
    <property type="match status" value="2"/>
</dbReference>
<dbReference type="UniPathway" id="UPA00219"/>
<keyword evidence="13" id="KW-1185">Reference proteome</keyword>
<name>A0A7W3NA74_PRIAR</name>
<dbReference type="AlphaFoldDB" id="A0A7W3NA74"/>
<dbReference type="GO" id="GO:0018104">
    <property type="term" value="P:peptidoglycan-protein cross-linking"/>
    <property type="evidence" value="ECO:0007669"/>
    <property type="project" value="TreeGrafter"/>
</dbReference>
<evidence type="ECO:0000256" key="9">
    <source>
        <dbReference type="PROSITE-ProRule" id="PRU01373"/>
    </source>
</evidence>
<dbReference type="PANTHER" id="PTHR30582:SF4">
    <property type="entry name" value="L,D-TRANSPEPTIDASE YQJB-RELATED"/>
    <property type="match status" value="1"/>
</dbReference>
<keyword evidence="6 9" id="KW-0573">Peptidoglycan synthesis</keyword>
<feature type="compositionally biased region" description="Pro residues" evidence="10">
    <location>
        <begin position="264"/>
        <end position="278"/>
    </location>
</feature>
<evidence type="ECO:0000259" key="11">
    <source>
        <dbReference type="PROSITE" id="PS52029"/>
    </source>
</evidence>
<evidence type="ECO:0000256" key="10">
    <source>
        <dbReference type="SAM" id="MobiDB-lite"/>
    </source>
</evidence>
<evidence type="ECO:0000256" key="8">
    <source>
        <dbReference type="ARBA" id="ARBA00060592"/>
    </source>
</evidence>
<comment type="pathway">
    <text evidence="8">Glycan biosynthesis.</text>
</comment>
<comment type="similarity">
    <text evidence="2">Belongs to the YkuD family.</text>
</comment>
<dbReference type="Proteomes" id="UP000543174">
    <property type="component" value="Unassembled WGS sequence"/>
</dbReference>
<dbReference type="SUPFAM" id="SSF47090">
    <property type="entry name" value="PGBD-like"/>
    <property type="match status" value="2"/>
</dbReference>
<dbReference type="FunFam" id="2.40.440.10:FF:000003">
    <property type="entry name" value="L,D-transpeptidase YciB"/>
    <property type="match status" value="1"/>
</dbReference>
<dbReference type="GO" id="GO:0071972">
    <property type="term" value="F:peptidoglycan L,D-transpeptidase activity"/>
    <property type="evidence" value="ECO:0007669"/>
    <property type="project" value="TreeGrafter"/>
</dbReference>
<sequence>MANRISRTAIVLIAAILALACLFVGVPKTEAASTPSHLIIINKATNKLAYYQNGSLVRTFSVGTGRTQSLTPEGHFKVVNKIVNRPYYKGNIPGGDPRNPLGNRWLGLNARGTYGTTYAIHGNNNPASIGKYVSSGCVRMYDEEVEWLFSKVTVGTPVVITTSSKSFNDIAAANGYNVSGNSGSTPAPSTGTVLKKGSKGNAVKELQQKLTSLGYNTQGTDGVFGANTDSAVRKFQKDHGLTADGIVGPSTYKALGSSGTNPNPTTPTNPTNPKPTNPPADTTINTKQTLKKGSKGSNVQALQKKLTAIGYNTKGTDGIFGANTEAAVRNFQKDNKLAADGIAGPNTLTAISKR</sequence>
<dbReference type="CDD" id="cd16913">
    <property type="entry name" value="YkuD_like"/>
    <property type="match status" value="1"/>
</dbReference>
<dbReference type="Gene3D" id="2.40.440.10">
    <property type="entry name" value="L,D-transpeptidase catalytic domain-like"/>
    <property type="match status" value="1"/>
</dbReference>